<evidence type="ECO:0000313" key="2">
    <source>
        <dbReference type="Proteomes" id="UP001412239"/>
    </source>
</evidence>
<dbReference type="AlphaFoldDB" id="A0A292PJU1"/>
<evidence type="ECO:0000313" key="1">
    <source>
        <dbReference type="EMBL" id="CUS07051.1"/>
    </source>
</evidence>
<keyword evidence="2" id="KW-1185">Reference proteome</keyword>
<sequence length="245" mass="27974">MSRILTRPAVRAFSTQFRLSTGALRYVHSERVPYSGPPSYDTLNRRFSSDINPHTYVSHQHAKAAKERGEIFDIHDSSGVDPLNFDVLIADVDDKVLRGKISEVVGIPYHSKATIEDAGRKLETGYCYLYGESSRIIFPTVVSNRTRAHWVFFVVETGAPWTHLSARTCELLGFAPEQAMPNLVTIAGYTHPIYRSPRNKHFSDLNLLGMDFFSVHRISQWNDFLKRRAILFFGTKWEPPRKVES</sequence>
<proteinExistence type="predicted"/>
<organism evidence="1 2">
    <name type="scientific">Tuber aestivum</name>
    <name type="common">summer truffle</name>
    <dbReference type="NCBI Taxonomy" id="59557"/>
    <lineage>
        <taxon>Eukaryota</taxon>
        <taxon>Fungi</taxon>
        <taxon>Dikarya</taxon>
        <taxon>Ascomycota</taxon>
        <taxon>Pezizomycotina</taxon>
        <taxon>Pezizomycetes</taxon>
        <taxon>Pezizales</taxon>
        <taxon>Tuberaceae</taxon>
        <taxon>Tuber</taxon>
    </lineage>
</organism>
<dbReference type="EMBL" id="LN891258">
    <property type="protein sequence ID" value="CUS07051.1"/>
    <property type="molecule type" value="Genomic_DNA"/>
</dbReference>
<protein>
    <submittedName>
        <fullName evidence="1">Uncharacterized protein</fullName>
    </submittedName>
</protein>
<name>A0A292PJU1_9PEZI</name>
<gene>
    <name evidence="1" type="ORF">GSTUAT00008879001</name>
</gene>
<reference evidence="1" key="1">
    <citation type="submission" date="2015-10" db="EMBL/GenBank/DDBJ databases">
        <authorList>
            <person name="Regsiter A."/>
            <person name="william w."/>
        </authorList>
    </citation>
    <scope>NUCLEOTIDE SEQUENCE</scope>
    <source>
        <strain evidence="1">Montdore</strain>
    </source>
</reference>
<dbReference type="Proteomes" id="UP001412239">
    <property type="component" value="Unassembled WGS sequence"/>
</dbReference>
<accession>A0A292PJU1</accession>